<evidence type="ECO:0000256" key="7">
    <source>
        <dbReference type="ARBA" id="ARBA00023136"/>
    </source>
</evidence>
<evidence type="ECO:0000256" key="1">
    <source>
        <dbReference type="ARBA" id="ARBA00004141"/>
    </source>
</evidence>
<keyword evidence="8" id="KW-0406">Ion transport</keyword>
<reference evidence="9 10" key="1">
    <citation type="journal article" date="2016" name="Sci. Rep.">
        <title>The Dendrobium catenatum Lindl. genome sequence provides insights into polysaccharide synthase, floral development and adaptive evolution.</title>
        <authorList>
            <person name="Zhang G.Q."/>
            <person name="Xu Q."/>
            <person name="Bian C."/>
            <person name="Tsai W.C."/>
            <person name="Yeh C.M."/>
            <person name="Liu K.W."/>
            <person name="Yoshida K."/>
            <person name="Zhang L.S."/>
            <person name="Chang S.B."/>
            <person name="Chen F."/>
            <person name="Shi Y."/>
            <person name="Su Y.Y."/>
            <person name="Zhang Y.Q."/>
            <person name="Chen L.J."/>
            <person name="Yin Y."/>
            <person name="Lin M."/>
            <person name="Huang H."/>
            <person name="Deng H."/>
            <person name="Wang Z.W."/>
            <person name="Zhu S.L."/>
            <person name="Zhao X."/>
            <person name="Deng C."/>
            <person name="Niu S.C."/>
            <person name="Huang J."/>
            <person name="Wang M."/>
            <person name="Liu G.H."/>
            <person name="Yang H.J."/>
            <person name="Xiao X.J."/>
            <person name="Hsiao Y.Y."/>
            <person name="Wu W.L."/>
            <person name="Chen Y.Y."/>
            <person name="Mitsuda N."/>
            <person name="Ohme-Takagi M."/>
            <person name="Luo Y.B."/>
            <person name="Van de Peer Y."/>
            <person name="Liu Z.J."/>
        </authorList>
    </citation>
    <scope>NUCLEOTIDE SEQUENCE [LARGE SCALE GENOMIC DNA]</scope>
    <source>
        <tissue evidence="9">The whole plant</tissue>
    </source>
</reference>
<evidence type="ECO:0000313" key="9">
    <source>
        <dbReference type="EMBL" id="PKU84861.1"/>
    </source>
</evidence>
<dbReference type="EMBL" id="KZ502024">
    <property type="protein sequence ID" value="PKU84861.1"/>
    <property type="molecule type" value="Genomic_DNA"/>
</dbReference>
<comment type="similarity">
    <text evidence="2 8">Belongs to the copper transporter (Ctr) (TC 1.A.56) family. SLC31A subfamily.</text>
</comment>
<name>A0A2I0XAD4_9ASPA</name>
<keyword evidence="3 8" id="KW-0812">Transmembrane</keyword>
<keyword evidence="7 8" id="KW-0472">Membrane</keyword>
<keyword evidence="10" id="KW-1185">Reference proteome</keyword>
<evidence type="ECO:0000256" key="3">
    <source>
        <dbReference type="ARBA" id="ARBA00022692"/>
    </source>
</evidence>
<keyword evidence="8" id="KW-0813">Transport</keyword>
<keyword evidence="4 8" id="KW-0187">Copper transport</keyword>
<dbReference type="GO" id="GO:0005886">
    <property type="term" value="C:plasma membrane"/>
    <property type="evidence" value="ECO:0007669"/>
    <property type="project" value="TreeGrafter"/>
</dbReference>
<comment type="subcellular location">
    <subcellularLocation>
        <location evidence="1 8">Membrane</location>
        <topology evidence="1 8">Multi-pass membrane protein</topology>
    </subcellularLocation>
</comment>
<keyword evidence="5 8" id="KW-1133">Transmembrane helix</keyword>
<dbReference type="Proteomes" id="UP000233837">
    <property type="component" value="Unassembled WGS sequence"/>
</dbReference>
<gene>
    <name evidence="9" type="primary">COPT5</name>
    <name evidence="9" type="ORF">MA16_Dca014057</name>
</gene>
<proteinExistence type="inferred from homology"/>
<organism evidence="9 10">
    <name type="scientific">Dendrobium catenatum</name>
    <dbReference type="NCBI Taxonomy" id="906689"/>
    <lineage>
        <taxon>Eukaryota</taxon>
        <taxon>Viridiplantae</taxon>
        <taxon>Streptophyta</taxon>
        <taxon>Embryophyta</taxon>
        <taxon>Tracheophyta</taxon>
        <taxon>Spermatophyta</taxon>
        <taxon>Magnoliopsida</taxon>
        <taxon>Liliopsida</taxon>
        <taxon>Asparagales</taxon>
        <taxon>Orchidaceae</taxon>
        <taxon>Epidendroideae</taxon>
        <taxon>Malaxideae</taxon>
        <taxon>Dendrobiinae</taxon>
        <taxon>Dendrobium</taxon>
    </lineage>
</organism>
<evidence type="ECO:0000256" key="2">
    <source>
        <dbReference type="ARBA" id="ARBA00006921"/>
    </source>
</evidence>
<dbReference type="AlphaFoldDB" id="A0A2I0XAD4"/>
<accession>A0A2I0XAD4</accession>
<dbReference type="PANTHER" id="PTHR12483:SF27">
    <property type="entry name" value="COPPER TRANSPORT PROTEIN CTR1"/>
    <property type="match status" value="1"/>
</dbReference>
<sequence>MMHITFYWVKTVTILVDSWHTDSWISYMLSLIALLLASAFYQFFKDRLVRFLNDEKANC</sequence>
<reference evidence="9 10" key="2">
    <citation type="journal article" date="2017" name="Nature">
        <title>The Apostasia genome and the evolution of orchids.</title>
        <authorList>
            <person name="Zhang G.Q."/>
            <person name="Liu K.W."/>
            <person name="Li Z."/>
            <person name="Lohaus R."/>
            <person name="Hsiao Y.Y."/>
            <person name="Niu S.C."/>
            <person name="Wang J.Y."/>
            <person name="Lin Y.C."/>
            <person name="Xu Q."/>
            <person name="Chen L.J."/>
            <person name="Yoshida K."/>
            <person name="Fujiwara S."/>
            <person name="Wang Z.W."/>
            <person name="Zhang Y.Q."/>
            <person name="Mitsuda N."/>
            <person name="Wang M."/>
            <person name="Liu G.H."/>
            <person name="Pecoraro L."/>
            <person name="Huang H.X."/>
            <person name="Xiao X.J."/>
            <person name="Lin M."/>
            <person name="Wu X.Y."/>
            <person name="Wu W.L."/>
            <person name="Chen Y.Y."/>
            <person name="Chang S.B."/>
            <person name="Sakamoto S."/>
            <person name="Ohme-Takagi M."/>
            <person name="Yagi M."/>
            <person name="Zeng S.J."/>
            <person name="Shen C.Y."/>
            <person name="Yeh C.M."/>
            <person name="Luo Y.B."/>
            <person name="Tsai W.C."/>
            <person name="Van de Peer Y."/>
            <person name="Liu Z.J."/>
        </authorList>
    </citation>
    <scope>NUCLEOTIDE SEQUENCE [LARGE SCALE GENOMIC DNA]</scope>
    <source>
        <tissue evidence="9">The whole plant</tissue>
    </source>
</reference>
<dbReference type="PANTHER" id="PTHR12483">
    <property type="entry name" value="SOLUTE CARRIER FAMILY 31 COPPER TRANSPORTERS"/>
    <property type="match status" value="1"/>
</dbReference>
<keyword evidence="6 8" id="KW-0186">Copper</keyword>
<feature type="transmembrane region" description="Helical" evidence="8">
    <location>
        <begin position="24"/>
        <end position="44"/>
    </location>
</feature>
<dbReference type="InterPro" id="IPR007274">
    <property type="entry name" value="Cop_transporter"/>
</dbReference>
<dbReference type="Pfam" id="PF04145">
    <property type="entry name" value="Ctr"/>
    <property type="match status" value="1"/>
</dbReference>
<evidence type="ECO:0000256" key="4">
    <source>
        <dbReference type="ARBA" id="ARBA00022796"/>
    </source>
</evidence>
<dbReference type="GO" id="GO:0005375">
    <property type="term" value="F:copper ion transmembrane transporter activity"/>
    <property type="evidence" value="ECO:0007669"/>
    <property type="project" value="UniProtKB-UniRule"/>
</dbReference>
<evidence type="ECO:0000256" key="8">
    <source>
        <dbReference type="RuleBase" id="RU367022"/>
    </source>
</evidence>
<evidence type="ECO:0000256" key="6">
    <source>
        <dbReference type="ARBA" id="ARBA00023008"/>
    </source>
</evidence>
<evidence type="ECO:0000313" key="10">
    <source>
        <dbReference type="Proteomes" id="UP000233837"/>
    </source>
</evidence>
<protein>
    <recommendedName>
        <fullName evidence="8">Copper transport protein</fullName>
    </recommendedName>
</protein>
<evidence type="ECO:0000256" key="5">
    <source>
        <dbReference type="ARBA" id="ARBA00022989"/>
    </source>
</evidence>